<accession>A0A975F217</accession>
<dbReference type="InterPro" id="IPR036388">
    <property type="entry name" value="WH-like_DNA-bd_sf"/>
</dbReference>
<evidence type="ECO:0000313" key="5">
    <source>
        <dbReference type="EMBL" id="QTQ12981.1"/>
    </source>
</evidence>
<dbReference type="GO" id="GO:0003677">
    <property type="term" value="F:DNA binding"/>
    <property type="evidence" value="ECO:0007669"/>
    <property type="project" value="UniProtKB-KW"/>
</dbReference>
<protein>
    <submittedName>
        <fullName evidence="5">GntR family transcriptional regulator</fullName>
    </submittedName>
</protein>
<dbReference type="GO" id="GO:0003700">
    <property type="term" value="F:DNA-binding transcription factor activity"/>
    <property type="evidence" value="ECO:0007669"/>
    <property type="project" value="InterPro"/>
</dbReference>
<dbReference type="Gene3D" id="3.40.1410.10">
    <property type="entry name" value="Chorismate lyase-like"/>
    <property type="match status" value="1"/>
</dbReference>
<dbReference type="PROSITE" id="PS50949">
    <property type="entry name" value="HTH_GNTR"/>
    <property type="match status" value="1"/>
</dbReference>
<dbReference type="InterPro" id="IPR000524">
    <property type="entry name" value="Tscrpt_reg_HTH_GntR"/>
</dbReference>
<evidence type="ECO:0000259" key="4">
    <source>
        <dbReference type="PROSITE" id="PS50949"/>
    </source>
</evidence>
<dbReference type="RefSeq" id="WP_210119716.1">
    <property type="nucleotide sequence ID" value="NZ_CP054142.1"/>
</dbReference>
<dbReference type="SMART" id="SM00866">
    <property type="entry name" value="UTRA"/>
    <property type="match status" value="1"/>
</dbReference>
<name>A0A975F217_9SPIR</name>
<proteinExistence type="predicted"/>
<dbReference type="Gene3D" id="1.10.10.10">
    <property type="entry name" value="Winged helix-like DNA-binding domain superfamily/Winged helix DNA-binding domain"/>
    <property type="match status" value="1"/>
</dbReference>
<dbReference type="InterPro" id="IPR028978">
    <property type="entry name" value="Chorismate_lyase_/UTRA_dom_sf"/>
</dbReference>
<evidence type="ECO:0000256" key="1">
    <source>
        <dbReference type="ARBA" id="ARBA00023015"/>
    </source>
</evidence>
<dbReference type="PANTHER" id="PTHR44846">
    <property type="entry name" value="MANNOSYL-D-GLYCERATE TRANSPORT/METABOLISM SYSTEM REPRESSOR MNGR-RELATED"/>
    <property type="match status" value="1"/>
</dbReference>
<evidence type="ECO:0000256" key="2">
    <source>
        <dbReference type="ARBA" id="ARBA00023125"/>
    </source>
</evidence>
<dbReference type="Pfam" id="PF00392">
    <property type="entry name" value="GntR"/>
    <property type="match status" value="1"/>
</dbReference>
<gene>
    <name evidence="5" type="ORF">HRQ91_00095</name>
</gene>
<dbReference type="InterPro" id="IPR036390">
    <property type="entry name" value="WH_DNA-bd_sf"/>
</dbReference>
<dbReference type="EMBL" id="CP054142">
    <property type="protein sequence ID" value="QTQ12981.1"/>
    <property type="molecule type" value="Genomic_DNA"/>
</dbReference>
<dbReference type="SUPFAM" id="SSF46785">
    <property type="entry name" value="Winged helix' DNA-binding domain"/>
    <property type="match status" value="1"/>
</dbReference>
<feature type="domain" description="HTH gntR-type" evidence="4">
    <location>
        <begin position="1"/>
        <end position="61"/>
    </location>
</feature>
<dbReference type="AlphaFoldDB" id="A0A975F217"/>
<keyword evidence="1" id="KW-0805">Transcription regulation</keyword>
<dbReference type="KEGG" id="tpav:HRQ91_00095"/>
<dbReference type="SUPFAM" id="SSF64288">
    <property type="entry name" value="Chorismate lyase-like"/>
    <property type="match status" value="1"/>
</dbReference>
<dbReference type="CDD" id="cd07377">
    <property type="entry name" value="WHTH_GntR"/>
    <property type="match status" value="1"/>
</dbReference>
<keyword evidence="3" id="KW-0804">Transcription</keyword>
<dbReference type="InterPro" id="IPR011663">
    <property type="entry name" value="UTRA"/>
</dbReference>
<evidence type="ECO:0000256" key="3">
    <source>
        <dbReference type="ARBA" id="ARBA00023163"/>
    </source>
</evidence>
<dbReference type="PANTHER" id="PTHR44846:SF1">
    <property type="entry name" value="MANNOSYL-D-GLYCERATE TRANSPORT_METABOLISM SYSTEM REPRESSOR MNGR-RELATED"/>
    <property type="match status" value="1"/>
</dbReference>
<organism evidence="5 6">
    <name type="scientific">Treponema parvum</name>
    <dbReference type="NCBI Taxonomy" id="138851"/>
    <lineage>
        <taxon>Bacteria</taxon>
        <taxon>Pseudomonadati</taxon>
        <taxon>Spirochaetota</taxon>
        <taxon>Spirochaetia</taxon>
        <taxon>Spirochaetales</taxon>
        <taxon>Treponemataceae</taxon>
        <taxon>Treponema</taxon>
    </lineage>
</organism>
<dbReference type="Pfam" id="PF07702">
    <property type="entry name" value="UTRA"/>
    <property type="match status" value="1"/>
</dbReference>
<dbReference type="SMART" id="SM00345">
    <property type="entry name" value="HTH_GNTR"/>
    <property type="match status" value="1"/>
</dbReference>
<sequence length="230" mass="26275">MDIINKIKLGQFVPGGRIQTEEELCNFYNCSRLTVRNALTAIANEGYIKKIQGKGTFVNSVIPQKSTMKNINSCSALIRSQNMKPSKKIIFCGLSTEIDSTIKNKLQIEKDNPVFVYIRVYYANEIPAIYCCSYYNAKKLPGIETIDFSNKSIVSFLKERYNIELKRSDRELSAKLANTETASLLCTPKNYPLLQVTDLKTCVLQGIEVPIELYTFQYVTDRIKYYPEIQ</sequence>
<evidence type="ECO:0000313" key="6">
    <source>
        <dbReference type="Proteomes" id="UP000671908"/>
    </source>
</evidence>
<dbReference type="GO" id="GO:0045892">
    <property type="term" value="P:negative regulation of DNA-templated transcription"/>
    <property type="evidence" value="ECO:0007669"/>
    <property type="project" value="TreeGrafter"/>
</dbReference>
<reference evidence="5 6" key="1">
    <citation type="journal article" date="2021" name="Microbiol. Resour. Announc.">
        <title>Complete Genome Sequences of Three Human Oral Treponema parvum Isolates.</title>
        <authorList>
            <person name="Zeng H."/>
            <person name="Watt R.M."/>
        </authorList>
    </citation>
    <scope>NUCLEOTIDE SEQUENCE [LARGE SCALE GENOMIC DNA]</scope>
    <source>
        <strain evidence="5 6">ATCC 700770</strain>
    </source>
</reference>
<dbReference type="PRINTS" id="PR00035">
    <property type="entry name" value="HTHGNTR"/>
</dbReference>
<dbReference type="InterPro" id="IPR050679">
    <property type="entry name" value="Bact_HTH_transcr_reg"/>
</dbReference>
<keyword evidence="2" id="KW-0238">DNA-binding</keyword>
<keyword evidence="6" id="KW-1185">Reference proteome</keyword>
<dbReference type="Proteomes" id="UP000671908">
    <property type="component" value="Chromosome"/>
</dbReference>